<dbReference type="EMBL" id="ML211261">
    <property type="protein sequence ID" value="TFK85297.1"/>
    <property type="molecule type" value="Genomic_DNA"/>
</dbReference>
<evidence type="ECO:0000313" key="2">
    <source>
        <dbReference type="Proteomes" id="UP000308197"/>
    </source>
</evidence>
<evidence type="ECO:0000313" key="1">
    <source>
        <dbReference type="EMBL" id="TFK85297.1"/>
    </source>
</evidence>
<dbReference type="Proteomes" id="UP000308197">
    <property type="component" value="Unassembled WGS sequence"/>
</dbReference>
<keyword evidence="2" id="KW-1185">Reference proteome</keyword>
<name>A0A5C3P8T0_9APHY</name>
<sequence>MAVNPMQNSRVMKIPFPENVDPSWRMDLYDAEDPNSTGFHVGAYLDMRHYQAYSRLSMTISDRIPQGHSIQALPPGIRFQYVVRSLLPGERVSLSNTYEVALISEKSWGDILWHMVDAQSKWWRDTLAQVSPHVWGHGNVHPAWWAWAQKPSPERLWYVAIRRTLPDELRGIPSYYFPEAELRC</sequence>
<dbReference type="InParanoid" id="A0A5C3P8T0"/>
<dbReference type="AlphaFoldDB" id="A0A5C3P8T0"/>
<reference evidence="1 2" key="1">
    <citation type="journal article" date="2019" name="Nat. Ecol. Evol.">
        <title>Megaphylogeny resolves global patterns of mushroom evolution.</title>
        <authorList>
            <person name="Varga T."/>
            <person name="Krizsan K."/>
            <person name="Foldi C."/>
            <person name="Dima B."/>
            <person name="Sanchez-Garcia M."/>
            <person name="Sanchez-Ramirez S."/>
            <person name="Szollosi G.J."/>
            <person name="Szarkandi J.G."/>
            <person name="Papp V."/>
            <person name="Albert L."/>
            <person name="Andreopoulos W."/>
            <person name="Angelini C."/>
            <person name="Antonin V."/>
            <person name="Barry K.W."/>
            <person name="Bougher N.L."/>
            <person name="Buchanan P."/>
            <person name="Buyck B."/>
            <person name="Bense V."/>
            <person name="Catcheside P."/>
            <person name="Chovatia M."/>
            <person name="Cooper J."/>
            <person name="Damon W."/>
            <person name="Desjardin D."/>
            <person name="Finy P."/>
            <person name="Geml J."/>
            <person name="Haridas S."/>
            <person name="Hughes K."/>
            <person name="Justo A."/>
            <person name="Karasinski D."/>
            <person name="Kautmanova I."/>
            <person name="Kiss B."/>
            <person name="Kocsube S."/>
            <person name="Kotiranta H."/>
            <person name="LaButti K.M."/>
            <person name="Lechner B.E."/>
            <person name="Liimatainen K."/>
            <person name="Lipzen A."/>
            <person name="Lukacs Z."/>
            <person name="Mihaltcheva S."/>
            <person name="Morgado L.N."/>
            <person name="Niskanen T."/>
            <person name="Noordeloos M.E."/>
            <person name="Ohm R.A."/>
            <person name="Ortiz-Santana B."/>
            <person name="Ovrebo C."/>
            <person name="Racz N."/>
            <person name="Riley R."/>
            <person name="Savchenko A."/>
            <person name="Shiryaev A."/>
            <person name="Soop K."/>
            <person name="Spirin V."/>
            <person name="Szebenyi C."/>
            <person name="Tomsovsky M."/>
            <person name="Tulloss R.E."/>
            <person name="Uehling J."/>
            <person name="Grigoriev I.V."/>
            <person name="Vagvolgyi C."/>
            <person name="Papp T."/>
            <person name="Martin F.M."/>
            <person name="Miettinen O."/>
            <person name="Hibbett D.S."/>
            <person name="Nagy L.G."/>
        </authorList>
    </citation>
    <scope>NUCLEOTIDE SEQUENCE [LARGE SCALE GENOMIC DNA]</scope>
    <source>
        <strain evidence="1 2">HHB13444</strain>
    </source>
</reference>
<protein>
    <submittedName>
        <fullName evidence="1">Uncharacterized protein</fullName>
    </submittedName>
</protein>
<proteinExistence type="predicted"/>
<accession>A0A5C3P8T0</accession>
<organism evidence="1 2">
    <name type="scientific">Polyporus arcularius HHB13444</name>
    <dbReference type="NCBI Taxonomy" id="1314778"/>
    <lineage>
        <taxon>Eukaryota</taxon>
        <taxon>Fungi</taxon>
        <taxon>Dikarya</taxon>
        <taxon>Basidiomycota</taxon>
        <taxon>Agaricomycotina</taxon>
        <taxon>Agaricomycetes</taxon>
        <taxon>Polyporales</taxon>
        <taxon>Polyporaceae</taxon>
        <taxon>Polyporus</taxon>
    </lineage>
</organism>
<gene>
    <name evidence="1" type="ORF">K466DRAFT_566700</name>
</gene>